<gene>
    <name evidence="2" type="ORF">ESZ00_02235</name>
</gene>
<dbReference type="Gene3D" id="1.10.1200.10">
    <property type="entry name" value="ACP-like"/>
    <property type="match status" value="1"/>
</dbReference>
<reference evidence="2 3" key="1">
    <citation type="journal article" date="2016" name="Int. J. Syst. Evol. Microbiol.">
        <title>Acidipila dinghuensis sp. nov., an acidobacterium isolated from forest soil.</title>
        <authorList>
            <person name="Jiang Y.W."/>
            <person name="Wang J."/>
            <person name="Chen M.H."/>
            <person name="Lv Y.Y."/>
            <person name="Qiu L.H."/>
        </authorList>
    </citation>
    <scope>NUCLEOTIDE SEQUENCE [LARGE SCALE GENOMIC DNA]</scope>
    <source>
        <strain evidence="2 3">DHOF10</strain>
    </source>
</reference>
<evidence type="ECO:0000313" key="2">
    <source>
        <dbReference type="EMBL" id="RXS96790.1"/>
    </source>
</evidence>
<sequence>MDAAEIYSRLTPIFQDIFDDDSIVPTAEMTAKDVDEWDSLSHIRMILAVEKEFSLKFSTTEVGHLEKVGDLVSLIQSRA</sequence>
<protein>
    <submittedName>
        <fullName evidence="2">Acyl carrier protein</fullName>
    </submittedName>
</protein>
<dbReference type="InterPro" id="IPR036736">
    <property type="entry name" value="ACP-like_sf"/>
</dbReference>
<proteinExistence type="predicted"/>
<dbReference type="PROSITE" id="PS50075">
    <property type="entry name" value="CARRIER"/>
    <property type="match status" value="1"/>
</dbReference>
<name>A0A4Q1SHY1_9BACT</name>
<evidence type="ECO:0000259" key="1">
    <source>
        <dbReference type="PROSITE" id="PS50075"/>
    </source>
</evidence>
<accession>A0A4Q1SHY1</accession>
<dbReference type="RefSeq" id="WP_129206573.1">
    <property type="nucleotide sequence ID" value="NZ_BMGU01000001.1"/>
</dbReference>
<evidence type="ECO:0000313" key="3">
    <source>
        <dbReference type="Proteomes" id="UP000290253"/>
    </source>
</evidence>
<dbReference type="OrthoDB" id="9811033at2"/>
<dbReference type="SUPFAM" id="SSF47336">
    <property type="entry name" value="ACP-like"/>
    <property type="match status" value="1"/>
</dbReference>
<organism evidence="2 3">
    <name type="scientific">Silvibacterium dinghuense</name>
    <dbReference type="NCBI Taxonomy" id="1560006"/>
    <lineage>
        <taxon>Bacteria</taxon>
        <taxon>Pseudomonadati</taxon>
        <taxon>Acidobacteriota</taxon>
        <taxon>Terriglobia</taxon>
        <taxon>Terriglobales</taxon>
        <taxon>Acidobacteriaceae</taxon>
        <taxon>Silvibacterium</taxon>
    </lineage>
</organism>
<feature type="domain" description="Carrier" evidence="1">
    <location>
        <begin position="1"/>
        <end position="79"/>
    </location>
</feature>
<comment type="caution">
    <text evidence="2">The sequence shown here is derived from an EMBL/GenBank/DDBJ whole genome shotgun (WGS) entry which is preliminary data.</text>
</comment>
<dbReference type="InterPro" id="IPR009081">
    <property type="entry name" value="PP-bd_ACP"/>
</dbReference>
<dbReference type="AlphaFoldDB" id="A0A4Q1SHY1"/>
<dbReference type="EMBL" id="SDMK01000001">
    <property type="protein sequence ID" value="RXS96790.1"/>
    <property type="molecule type" value="Genomic_DNA"/>
</dbReference>
<keyword evidence="3" id="KW-1185">Reference proteome</keyword>
<dbReference type="Proteomes" id="UP000290253">
    <property type="component" value="Unassembled WGS sequence"/>
</dbReference>